<accession>A0ABY6MW74</accession>
<keyword evidence="4" id="KW-1185">Reference proteome</keyword>
<dbReference type="SUPFAM" id="SSF48452">
    <property type="entry name" value="TPR-like"/>
    <property type="match status" value="1"/>
</dbReference>
<dbReference type="PANTHER" id="PTHR44216:SF3">
    <property type="entry name" value="PROTEIN O-MANNOSYL-TRANSFERASE TMTC2"/>
    <property type="match status" value="1"/>
</dbReference>
<dbReference type="SMART" id="SM00028">
    <property type="entry name" value="TPR"/>
    <property type="match status" value="2"/>
</dbReference>
<dbReference type="Pfam" id="PF13432">
    <property type="entry name" value="TPR_16"/>
    <property type="match status" value="1"/>
</dbReference>
<organism evidence="3 4">
    <name type="scientific">Caldimonas aquatica</name>
    <dbReference type="NCBI Taxonomy" id="376175"/>
    <lineage>
        <taxon>Bacteria</taxon>
        <taxon>Pseudomonadati</taxon>
        <taxon>Pseudomonadota</taxon>
        <taxon>Betaproteobacteria</taxon>
        <taxon>Burkholderiales</taxon>
        <taxon>Sphaerotilaceae</taxon>
        <taxon>Caldimonas</taxon>
    </lineage>
</organism>
<dbReference type="RefSeq" id="WP_264894183.1">
    <property type="nucleotide sequence ID" value="NZ_CP110257.1"/>
</dbReference>
<protein>
    <submittedName>
        <fullName evidence="3">Tetratricopeptide repeat protein</fullName>
    </submittedName>
</protein>
<reference evidence="3" key="1">
    <citation type="submission" date="2022-10" db="EMBL/GenBank/DDBJ databases">
        <title>Complete genome sequence of Schlegelella aquatica LMG 23380.</title>
        <authorList>
            <person name="Musilova J."/>
            <person name="Kourilova X."/>
            <person name="Bezdicek M."/>
            <person name="Hermankova K."/>
            <person name="Obruca S."/>
            <person name="Sedlar K."/>
        </authorList>
    </citation>
    <scope>NUCLEOTIDE SEQUENCE</scope>
    <source>
        <strain evidence="3">LMG 23380</strain>
    </source>
</reference>
<evidence type="ECO:0000313" key="4">
    <source>
        <dbReference type="Proteomes" id="UP001163266"/>
    </source>
</evidence>
<dbReference type="EMBL" id="CP110257">
    <property type="protein sequence ID" value="UZD56263.1"/>
    <property type="molecule type" value="Genomic_DNA"/>
</dbReference>
<dbReference type="InterPro" id="IPR019734">
    <property type="entry name" value="TPR_rpt"/>
</dbReference>
<feature type="signal peptide" evidence="2">
    <location>
        <begin position="1"/>
        <end position="30"/>
    </location>
</feature>
<evidence type="ECO:0000313" key="3">
    <source>
        <dbReference type="EMBL" id="UZD56263.1"/>
    </source>
</evidence>
<dbReference type="InterPro" id="IPR052384">
    <property type="entry name" value="TMTC_O-mannosyltransferase"/>
</dbReference>
<gene>
    <name evidence="3" type="ORF">OMP39_06755</name>
</gene>
<proteinExistence type="predicted"/>
<dbReference type="PROSITE" id="PS50293">
    <property type="entry name" value="TPR_REGION"/>
    <property type="match status" value="1"/>
</dbReference>
<dbReference type="Proteomes" id="UP001163266">
    <property type="component" value="Chromosome"/>
</dbReference>
<dbReference type="Gene3D" id="1.25.40.10">
    <property type="entry name" value="Tetratricopeptide repeat domain"/>
    <property type="match status" value="1"/>
</dbReference>
<keyword evidence="2" id="KW-0732">Signal</keyword>
<keyword evidence="1" id="KW-0802">TPR repeat</keyword>
<dbReference type="Pfam" id="PF13414">
    <property type="entry name" value="TPR_11"/>
    <property type="match status" value="1"/>
</dbReference>
<evidence type="ECO:0000256" key="1">
    <source>
        <dbReference type="PROSITE-ProRule" id="PRU00339"/>
    </source>
</evidence>
<dbReference type="PANTHER" id="PTHR44216">
    <property type="entry name" value="PROTEIN O-MANNOSYL-TRANSFERASE TMTC2"/>
    <property type="match status" value="1"/>
</dbReference>
<dbReference type="PROSITE" id="PS50005">
    <property type="entry name" value="TPR"/>
    <property type="match status" value="1"/>
</dbReference>
<name>A0ABY6MW74_9BURK</name>
<feature type="repeat" description="TPR" evidence="1">
    <location>
        <begin position="97"/>
        <end position="130"/>
    </location>
</feature>
<evidence type="ECO:0000256" key="2">
    <source>
        <dbReference type="SAM" id="SignalP"/>
    </source>
</evidence>
<sequence length="186" mass="19657">MPPASLLPTVRWSAAVLVLALCGGALPARADESAQVQALLRQGQTAEALLRVERALAQQPTDHRLRFLKGVVLAEQGKSSEAIALFSQLVQERPELPEPYNNLGVVLAQSGQLDKARAAFEMAVRLKPDYATAHENLGDVHAKLAAQSYGRAADLSPGQPGVTAKLEAARKLASGRVTALPPSGAR</sequence>
<feature type="chain" id="PRO_5047430184" evidence="2">
    <location>
        <begin position="31"/>
        <end position="186"/>
    </location>
</feature>
<dbReference type="InterPro" id="IPR011990">
    <property type="entry name" value="TPR-like_helical_dom_sf"/>
</dbReference>